<dbReference type="Pfam" id="PF00232">
    <property type="entry name" value="Glyco_hydro_1"/>
    <property type="match status" value="1"/>
</dbReference>
<protein>
    <recommendedName>
        <fullName evidence="5">Glycosyl hydrolase family protein</fullName>
    </recommendedName>
</protein>
<sequence length="58" mass="6513">RALAVGVPVKGYFLWSLLDNYEWSLGYAPRFGLVDVDFTTLQRRPKASYHALAAALAR</sequence>
<keyword evidence="3" id="KW-0326">Glycosidase</keyword>
<dbReference type="GO" id="GO:0008422">
    <property type="term" value="F:beta-glucosidase activity"/>
    <property type="evidence" value="ECO:0007669"/>
    <property type="project" value="TreeGrafter"/>
</dbReference>
<comment type="similarity">
    <text evidence="1">Belongs to the glycosyl hydrolase 1 family.</text>
</comment>
<dbReference type="Gene3D" id="3.20.20.80">
    <property type="entry name" value="Glycosidases"/>
    <property type="match status" value="1"/>
</dbReference>
<dbReference type="PRINTS" id="PR00131">
    <property type="entry name" value="GLHYDRLASE1"/>
</dbReference>
<evidence type="ECO:0000256" key="2">
    <source>
        <dbReference type="ARBA" id="ARBA00022801"/>
    </source>
</evidence>
<reference evidence="4" key="1">
    <citation type="journal article" date="2015" name="Nature">
        <title>Complex archaea that bridge the gap between prokaryotes and eukaryotes.</title>
        <authorList>
            <person name="Spang A."/>
            <person name="Saw J.H."/>
            <person name="Jorgensen S.L."/>
            <person name="Zaremba-Niedzwiedzka K."/>
            <person name="Martijn J."/>
            <person name="Lind A.E."/>
            <person name="van Eijk R."/>
            <person name="Schleper C."/>
            <person name="Guy L."/>
            <person name="Ettema T.J."/>
        </authorList>
    </citation>
    <scope>NUCLEOTIDE SEQUENCE</scope>
</reference>
<dbReference type="AlphaFoldDB" id="A0A0F9I6G1"/>
<accession>A0A0F9I6G1</accession>
<evidence type="ECO:0000313" key="4">
    <source>
        <dbReference type="EMBL" id="KKM15244.1"/>
    </source>
</evidence>
<dbReference type="InterPro" id="IPR001360">
    <property type="entry name" value="Glyco_hydro_1"/>
</dbReference>
<dbReference type="PANTHER" id="PTHR10353">
    <property type="entry name" value="GLYCOSYL HYDROLASE"/>
    <property type="match status" value="1"/>
</dbReference>
<dbReference type="InterPro" id="IPR017853">
    <property type="entry name" value="GH"/>
</dbReference>
<dbReference type="GO" id="GO:0005975">
    <property type="term" value="P:carbohydrate metabolic process"/>
    <property type="evidence" value="ECO:0007669"/>
    <property type="project" value="InterPro"/>
</dbReference>
<proteinExistence type="inferred from homology"/>
<name>A0A0F9I6G1_9ZZZZ</name>
<gene>
    <name evidence="4" type="ORF">LCGC14_1698000</name>
</gene>
<comment type="caution">
    <text evidence="4">The sequence shown here is derived from an EMBL/GenBank/DDBJ whole genome shotgun (WGS) entry which is preliminary data.</text>
</comment>
<dbReference type="EMBL" id="LAZR01014952">
    <property type="protein sequence ID" value="KKM15244.1"/>
    <property type="molecule type" value="Genomic_DNA"/>
</dbReference>
<organism evidence="4">
    <name type="scientific">marine sediment metagenome</name>
    <dbReference type="NCBI Taxonomy" id="412755"/>
    <lineage>
        <taxon>unclassified sequences</taxon>
        <taxon>metagenomes</taxon>
        <taxon>ecological metagenomes</taxon>
    </lineage>
</organism>
<evidence type="ECO:0000256" key="3">
    <source>
        <dbReference type="ARBA" id="ARBA00023295"/>
    </source>
</evidence>
<dbReference type="PANTHER" id="PTHR10353:SF36">
    <property type="entry name" value="LP05116P"/>
    <property type="match status" value="1"/>
</dbReference>
<evidence type="ECO:0008006" key="5">
    <source>
        <dbReference type="Google" id="ProtNLM"/>
    </source>
</evidence>
<evidence type="ECO:0000256" key="1">
    <source>
        <dbReference type="ARBA" id="ARBA00010838"/>
    </source>
</evidence>
<keyword evidence="2" id="KW-0378">Hydrolase</keyword>
<feature type="non-terminal residue" evidence="4">
    <location>
        <position position="1"/>
    </location>
</feature>
<dbReference type="SUPFAM" id="SSF51445">
    <property type="entry name" value="(Trans)glycosidases"/>
    <property type="match status" value="1"/>
</dbReference>